<accession>A0A2W5VG21</accession>
<gene>
    <name evidence="1" type="ORF">DI536_09725</name>
</gene>
<protein>
    <submittedName>
        <fullName evidence="1">Uncharacterized protein</fullName>
    </submittedName>
</protein>
<comment type="caution">
    <text evidence="1">The sequence shown here is derived from an EMBL/GenBank/DDBJ whole genome shotgun (WGS) entry which is preliminary data.</text>
</comment>
<dbReference type="Proteomes" id="UP000249061">
    <property type="component" value="Unassembled WGS sequence"/>
</dbReference>
<proteinExistence type="predicted"/>
<evidence type="ECO:0000313" key="1">
    <source>
        <dbReference type="EMBL" id="PZR15044.1"/>
    </source>
</evidence>
<dbReference type="EMBL" id="QFQP01000006">
    <property type="protein sequence ID" value="PZR15044.1"/>
    <property type="molecule type" value="Genomic_DNA"/>
</dbReference>
<reference evidence="1 2" key="1">
    <citation type="submission" date="2017-08" db="EMBL/GenBank/DDBJ databases">
        <title>Infants hospitalized years apart are colonized by the same room-sourced microbial strains.</title>
        <authorList>
            <person name="Brooks B."/>
            <person name="Olm M.R."/>
            <person name="Firek B.A."/>
            <person name="Baker R."/>
            <person name="Thomas B.C."/>
            <person name="Morowitz M.J."/>
            <person name="Banfield J.F."/>
        </authorList>
    </citation>
    <scope>NUCLEOTIDE SEQUENCE [LARGE SCALE GENOMIC DNA]</scope>
    <source>
        <strain evidence="1">S2_003_000_R2_14</strain>
    </source>
</reference>
<name>A0A2W5VG21_9BACT</name>
<dbReference type="AlphaFoldDB" id="A0A2W5VG21"/>
<sequence length="232" mass="24980">MRFVSFLLLFCACDEAGTGGRAVELNVEVRPVQPGVMTLADDEVTLTRAELELTAVYVIDQPPPSVSLLRRLLDLGIPAAHAHAGHDFFAGGQVLTEWIHPVTVDLLQSAITLGRVPGIAGEARSASVLLWPRGGRSLFVEGVVTRSGRSSPFFVSVSLDGAPETQRVDFTYAEGALDDDVTLVVEPSVAAWFSGAVFTDADVGELSPHSQVARALQLNLRRHTAWRVRAVR</sequence>
<organism evidence="1 2">
    <name type="scientific">Archangium gephyra</name>
    <dbReference type="NCBI Taxonomy" id="48"/>
    <lineage>
        <taxon>Bacteria</taxon>
        <taxon>Pseudomonadati</taxon>
        <taxon>Myxococcota</taxon>
        <taxon>Myxococcia</taxon>
        <taxon>Myxococcales</taxon>
        <taxon>Cystobacterineae</taxon>
        <taxon>Archangiaceae</taxon>
        <taxon>Archangium</taxon>
    </lineage>
</organism>
<evidence type="ECO:0000313" key="2">
    <source>
        <dbReference type="Proteomes" id="UP000249061"/>
    </source>
</evidence>